<dbReference type="AlphaFoldDB" id="A0A2S5CMR5"/>
<proteinExistence type="predicted"/>
<dbReference type="EMBL" id="PGFZ01000004">
    <property type="protein sequence ID" value="POZ52068.1"/>
    <property type="molecule type" value="Genomic_DNA"/>
</dbReference>
<reference evidence="1 2" key="1">
    <citation type="submission" date="2017-11" db="EMBL/GenBank/DDBJ databases">
        <title>Draft Genome Sequence of Methylobacter psychrotolerans Sph1T, an Obligate Methanotroph from Low-Temperature Environments.</title>
        <authorList>
            <person name="Oshkin I.Y."/>
            <person name="Miroshnikov K."/>
            <person name="Belova S.E."/>
            <person name="Korzhenkov A."/>
            <person name="Toshchakov S.V."/>
            <person name="Dedysh S.N."/>
        </authorList>
    </citation>
    <scope>NUCLEOTIDE SEQUENCE [LARGE SCALE GENOMIC DNA]</scope>
    <source>
        <strain evidence="1 2">Sph1</strain>
    </source>
</reference>
<comment type="caution">
    <text evidence="1">The sequence shown here is derived from an EMBL/GenBank/DDBJ whole genome shotgun (WGS) entry which is preliminary data.</text>
</comment>
<sequence>MPRKVHMHDQVHNKIDGIMNHYKRKPVTGFMYRLRRLIRPALAG</sequence>
<evidence type="ECO:0000313" key="2">
    <source>
        <dbReference type="Proteomes" id="UP000237423"/>
    </source>
</evidence>
<name>A0A2S5CMR5_9GAMM</name>
<dbReference type="Proteomes" id="UP000237423">
    <property type="component" value="Unassembled WGS sequence"/>
</dbReference>
<protein>
    <submittedName>
        <fullName evidence="1">Uncharacterized protein</fullName>
    </submittedName>
</protein>
<evidence type="ECO:0000313" key="1">
    <source>
        <dbReference type="EMBL" id="POZ52068.1"/>
    </source>
</evidence>
<gene>
    <name evidence="1" type="ORF">AADEFJLK_02290</name>
</gene>
<organism evidence="1 2">
    <name type="scientific">Methylovulum psychrotolerans</name>
    <dbReference type="NCBI Taxonomy" id="1704499"/>
    <lineage>
        <taxon>Bacteria</taxon>
        <taxon>Pseudomonadati</taxon>
        <taxon>Pseudomonadota</taxon>
        <taxon>Gammaproteobacteria</taxon>
        <taxon>Methylococcales</taxon>
        <taxon>Methylococcaceae</taxon>
        <taxon>Methylovulum</taxon>
    </lineage>
</organism>
<accession>A0A2S5CMR5</accession>